<proteinExistence type="predicted"/>
<dbReference type="AlphaFoldDB" id="L9UEI6"/>
<name>L9UEI6_9GAMM</name>
<feature type="region of interest" description="Disordered" evidence="1">
    <location>
        <begin position="1163"/>
        <end position="1190"/>
    </location>
</feature>
<accession>L9UEI6</accession>
<evidence type="ECO:0000256" key="1">
    <source>
        <dbReference type="SAM" id="MobiDB-lite"/>
    </source>
</evidence>
<evidence type="ECO:0000313" key="2">
    <source>
        <dbReference type="EMBL" id="ELY22638.1"/>
    </source>
</evidence>
<organism evidence="2 3">
    <name type="scientific">Vreelandella titanicae BH1</name>
    <dbReference type="NCBI Taxonomy" id="1204738"/>
    <lineage>
        <taxon>Bacteria</taxon>
        <taxon>Pseudomonadati</taxon>
        <taxon>Pseudomonadota</taxon>
        <taxon>Gammaproteobacteria</taxon>
        <taxon>Oceanospirillales</taxon>
        <taxon>Halomonadaceae</taxon>
        <taxon>Vreelandella</taxon>
    </lineage>
</organism>
<reference evidence="2 3" key="1">
    <citation type="journal article" date="2013" name="Genome Announc.">
        <title>Draft Genome of the Marine Gammaproteobacterium Halomonas titanicae.</title>
        <authorList>
            <person name="Sanchez-Porro C."/>
            <person name="de la Haba R.R."/>
            <person name="Cruz-Hernandez N."/>
            <person name="Gonzalez J.M."/>
            <person name="Reyes-Guirao C."/>
            <person name="Navarro-Sampedro L."/>
            <person name="Carballo M."/>
            <person name="Ventosa A."/>
        </authorList>
    </citation>
    <scope>NUCLEOTIDE SEQUENCE [LARGE SCALE GENOMIC DNA]</scope>
    <source>
        <strain evidence="2 3">BH1</strain>
    </source>
</reference>
<evidence type="ECO:0000313" key="3">
    <source>
        <dbReference type="Proteomes" id="UP000011651"/>
    </source>
</evidence>
<dbReference type="EMBL" id="AOPO01000001">
    <property type="protein sequence ID" value="ELY22638.1"/>
    <property type="molecule type" value="Genomic_DNA"/>
</dbReference>
<comment type="caution">
    <text evidence="2">The sequence shown here is derived from an EMBL/GenBank/DDBJ whole genome shotgun (WGS) entry which is preliminary data.</text>
</comment>
<gene>
    <name evidence="2" type="ORF">HALTITAN_0261</name>
</gene>
<dbReference type="Proteomes" id="UP000011651">
    <property type="component" value="Unassembled WGS sequence"/>
</dbReference>
<feature type="region of interest" description="Disordered" evidence="1">
    <location>
        <begin position="515"/>
        <end position="543"/>
    </location>
</feature>
<protein>
    <submittedName>
        <fullName evidence="2">Uncharacterized protein</fullName>
    </submittedName>
</protein>
<feature type="compositionally biased region" description="Polar residues" evidence="1">
    <location>
        <begin position="1177"/>
        <end position="1190"/>
    </location>
</feature>
<dbReference type="PATRIC" id="fig|1204738.3.peg.381"/>
<sequence length="1190" mass="128386">MEEYSMRVDPKTNPKATPLTSAFGNFGFVLDLAKKAEAGKDTVEAGKTPLMPGSQDYEDTLNSLAVDMADGIDIDNRKVSALKGDAADKFEALVTAELNAQRADGKSADLSKAIDSAKDALFDRIGHALDNADRNADKGLDVFEGYWKRHGGEEAAINAGYDAYDDFLADTTLTDKPSYEDNLNALASGLAGGTLTDQRKILHLDSSDTLSQLYKNLIKSKLDEGATTEEALSEVNDELRDRLENAGGKSVVNVFDGYFKRHGGEEDTKALAEETYLTNRDEGDIAYDDTLDSLASDMAEGIDIDNRKVRPLTGDASDQFSQLVEYQLNQQRERGEAPDLQAAIDEAKDALFDRTGNALTDADKDSKDGLDVLNGYWERHGGKDAATSAGFEAYDDFLADTTVTDNPSYEDNLNALASGLAGSTLTGSRQILHIESSETLSQLYQNLIDSKMSDGASLEDATAQVNDDLRERIRHAAGDDGKAVQNIFDGYWSRHGGETNTQRLADNAELDTARRDHDLPAFSDVDIQSMETSETDPDDSSRKLTVSELTWQNLIEEWKTGIEDGSIDKNDERAQFYRALRAQGALENGLDLVGLDMSEGLSLDNVTGEDLSSIIDGEKLDESLGELFASEAVQEDYQATQADAIDKVANKDAIASQLEETAFSEEYINYINDLRESGQGELAEQDISRTYNALSALFPATEESDKAAEFAQSLQLDSMITDLDDLIANPDNINDANLAAGTQDVVKTVLTALKRAGIDLPRRTVESIDKFVHEFMNNEQSAKTFGKALQELGNKFEKNGSLTEADIKKTLSKDAYTALNEKTNGGMMSLISHLNGNGALGTVGGLISLTSGVYQLAGGRVADEAEAGIAITKELVSFLGASQHYVNLGSNISDTLFGTKANEMLGLDKTLDGIWSTDKPTPGGKEPDRFLRLSENFQSIVDSASVDDQGKLNKILNLTPEEAEAVVKGVDKGFTPNPELPKATTTTRSVSSFLRVLDGAANSATGAMDIALGGLMIKRGVDSGEGATIAQGAVTVAAGAFGLAGGASSLAALKGLAVARAVTGPLFWISAGLTVATLPFTIVEDIKRTNALEGHKADLKELFTSLDEDGLLTEDGLTRYEFLEAYVRSYGQRDAPDDESIFDYRSNEYEFYVEEGHLPDSTWDDFEHEDYAGDGNNLDTQMDKGSTVGS</sequence>